<feature type="transmembrane region" description="Helical" evidence="1">
    <location>
        <begin position="286"/>
        <end position="313"/>
    </location>
</feature>
<keyword evidence="1" id="KW-0812">Transmembrane</keyword>
<organism evidence="2 3">
    <name type="scientific">Colocasia esculenta</name>
    <name type="common">Wild taro</name>
    <name type="synonym">Arum esculentum</name>
    <dbReference type="NCBI Taxonomy" id="4460"/>
    <lineage>
        <taxon>Eukaryota</taxon>
        <taxon>Viridiplantae</taxon>
        <taxon>Streptophyta</taxon>
        <taxon>Embryophyta</taxon>
        <taxon>Tracheophyta</taxon>
        <taxon>Spermatophyta</taxon>
        <taxon>Magnoliopsida</taxon>
        <taxon>Liliopsida</taxon>
        <taxon>Araceae</taxon>
        <taxon>Aroideae</taxon>
        <taxon>Colocasieae</taxon>
        <taxon>Colocasia</taxon>
    </lineage>
</organism>
<feature type="transmembrane region" description="Helical" evidence="1">
    <location>
        <begin position="188"/>
        <end position="209"/>
    </location>
</feature>
<comment type="caution">
    <text evidence="2">The sequence shown here is derived from an EMBL/GenBank/DDBJ whole genome shotgun (WGS) entry which is preliminary data.</text>
</comment>
<sequence length="481" mass="52527">MVRVAVRGRVGIDGSGGGSCGKLLRVRRKSRGELDDEICDIRFFRCRATLRLDDWRVGGPQPASRDVECHSVLCVLLVVVLSRSPWSPFSTSRSGCLCAVEPARFQFSQCAPEGVAYYATGDVVFGRWLCRHLSKRLEMPCHHSRLGLNHRTSVSCSALWRSGTLKRFLEGVELFSCRCRLDYVALQLFPSVSVVPVGLYVFPWLGWIVSFPVPGVFLPDGGLVELVALLVSLFSVPPLGRLSTLWRSEVAVFVVGRCSRLVACDLSGCAEGCRRVVADSVGFVGVVRVCVTTLVGGCGVGVFGFAVCLLLGVPDKDCLVSCGESFLLASYVVLVAGALVLHLALCWVLAIALSVYTGVFWFLRWLESGLVPALSFLCAGLVCCQLLVGFVVVCGVESAGGWFSCWRLKKSMSRDVDVDLFMEECLCDVEPARFQFSHCAPEGVAYYAIGSCVLYRLWVRGQLACVEELRYSVLALLDCCQ</sequence>
<protein>
    <submittedName>
        <fullName evidence="2">Uncharacterized protein</fullName>
    </submittedName>
</protein>
<dbReference type="EMBL" id="NMUH01000342">
    <property type="protein sequence ID" value="MQL77288.1"/>
    <property type="molecule type" value="Genomic_DNA"/>
</dbReference>
<keyword evidence="1" id="KW-0472">Membrane</keyword>
<name>A0A843U0X3_COLES</name>
<dbReference type="AlphaFoldDB" id="A0A843U0X3"/>
<feature type="transmembrane region" description="Helical" evidence="1">
    <location>
        <begin position="373"/>
        <end position="403"/>
    </location>
</feature>
<keyword evidence="1" id="KW-1133">Transmembrane helix</keyword>
<gene>
    <name evidence="2" type="ORF">Taro_009689</name>
</gene>
<evidence type="ECO:0000313" key="2">
    <source>
        <dbReference type="EMBL" id="MQL77288.1"/>
    </source>
</evidence>
<dbReference type="Proteomes" id="UP000652761">
    <property type="component" value="Unassembled WGS sequence"/>
</dbReference>
<evidence type="ECO:0000256" key="1">
    <source>
        <dbReference type="SAM" id="Phobius"/>
    </source>
</evidence>
<evidence type="ECO:0000313" key="3">
    <source>
        <dbReference type="Proteomes" id="UP000652761"/>
    </source>
</evidence>
<reference evidence="2" key="1">
    <citation type="submission" date="2017-07" db="EMBL/GenBank/DDBJ databases">
        <title>Taro Niue Genome Assembly and Annotation.</title>
        <authorList>
            <person name="Atibalentja N."/>
            <person name="Keating K."/>
            <person name="Fields C.J."/>
        </authorList>
    </citation>
    <scope>NUCLEOTIDE SEQUENCE</scope>
    <source>
        <strain evidence="2">Niue_2</strain>
        <tissue evidence="2">Leaf</tissue>
    </source>
</reference>
<accession>A0A843U0X3</accession>
<proteinExistence type="predicted"/>
<feature type="transmembrane region" description="Helical" evidence="1">
    <location>
        <begin position="325"/>
        <end position="353"/>
    </location>
</feature>
<keyword evidence="3" id="KW-1185">Reference proteome</keyword>